<dbReference type="PANTHER" id="PTHR15111:SF0">
    <property type="entry name" value="UNCONVENTIONAL PREFOLDIN RPB5 INTERACTOR 1"/>
    <property type="match status" value="1"/>
</dbReference>
<evidence type="ECO:0000256" key="4">
    <source>
        <dbReference type="SAM" id="Coils"/>
    </source>
</evidence>
<dbReference type="AlphaFoldDB" id="A0A821FUS0"/>
<dbReference type="InterPro" id="IPR004127">
    <property type="entry name" value="Prefoldin_subunit_alpha"/>
</dbReference>
<dbReference type="GO" id="GO:0003714">
    <property type="term" value="F:transcription corepressor activity"/>
    <property type="evidence" value="ECO:0007669"/>
    <property type="project" value="TreeGrafter"/>
</dbReference>
<dbReference type="GO" id="GO:0005634">
    <property type="term" value="C:nucleus"/>
    <property type="evidence" value="ECO:0007669"/>
    <property type="project" value="UniProtKB-SubCell"/>
</dbReference>
<dbReference type="GO" id="GO:0000122">
    <property type="term" value="P:negative regulation of transcription by RNA polymerase II"/>
    <property type="evidence" value="ECO:0007669"/>
    <property type="project" value="TreeGrafter"/>
</dbReference>
<keyword evidence="2" id="KW-0539">Nucleus</keyword>
<accession>A0A821FUS0</accession>
<evidence type="ECO:0000313" key="7">
    <source>
        <dbReference type="Proteomes" id="UP000663862"/>
    </source>
</evidence>
<feature type="coiled-coil region" evidence="4">
    <location>
        <begin position="61"/>
        <end position="88"/>
    </location>
</feature>
<dbReference type="InterPro" id="IPR052255">
    <property type="entry name" value="RNA_pol_II_subunit5-mediator"/>
</dbReference>
<evidence type="ECO:0000256" key="1">
    <source>
        <dbReference type="ARBA" id="ARBA00004123"/>
    </source>
</evidence>
<dbReference type="Pfam" id="PF02996">
    <property type="entry name" value="Prefoldin"/>
    <property type="match status" value="1"/>
</dbReference>
<feature type="region of interest" description="Disordered" evidence="5">
    <location>
        <begin position="103"/>
        <end position="126"/>
    </location>
</feature>
<reference evidence="6" key="1">
    <citation type="submission" date="2021-02" db="EMBL/GenBank/DDBJ databases">
        <authorList>
            <person name="Nowell W R."/>
        </authorList>
    </citation>
    <scope>NUCLEOTIDE SEQUENCE</scope>
</reference>
<dbReference type="SUPFAM" id="SSF46579">
    <property type="entry name" value="Prefoldin"/>
    <property type="match status" value="1"/>
</dbReference>
<sequence>QIHNKERVSQRLSTLPDRLTYECMAPFGKLAFIPGRIVHSNEILVLLGDDYFVERTCKQSIEIVNRRLENIKEKIEKHRKEKEVFNQQKKYTSEFLNDRKNMFEIKENDDDTGVKQEEKKPIKSTY</sequence>
<evidence type="ECO:0008006" key="8">
    <source>
        <dbReference type="Google" id="ProtNLM"/>
    </source>
</evidence>
<comment type="subcellular location">
    <subcellularLocation>
        <location evidence="1">Nucleus</location>
    </subcellularLocation>
</comment>
<dbReference type="Gene3D" id="1.10.287.370">
    <property type="match status" value="1"/>
</dbReference>
<feature type="non-terminal residue" evidence="6">
    <location>
        <position position="1"/>
    </location>
</feature>
<evidence type="ECO:0000313" key="6">
    <source>
        <dbReference type="EMBL" id="CAF4653535.1"/>
    </source>
</evidence>
<dbReference type="EMBL" id="CAJOBQ010005294">
    <property type="protein sequence ID" value="CAF4653535.1"/>
    <property type="molecule type" value="Genomic_DNA"/>
</dbReference>
<dbReference type="CDD" id="cd23159">
    <property type="entry name" value="Prefoldin_URI1"/>
    <property type="match status" value="1"/>
</dbReference>
<name>A0A821FUS0_9BILA</name>
<comment type="similarity">
    <text evidence="3">Belongs to the RNA polymerase II subunit 5-mediating protein family.</text>
</comment>
<proteinExistence type="inferred from homology"/>
<gene>
    <name evidence="6" type="ORF">TSG867_LOCUS30923</name>
</gene>
<evidence type="ECO:0000256" key="2">
    <source>
        <dbReference type="ARBA" id="ARBA00023242"/>
    </source>
</evidence>
<dbReference type="PANTHER" id="PTHR15111">
    <property type="entry name" value="RNA POLYMERASE II SUBUNIT 5-MEDIATING PROTEIN NNX3"/>
    <property type="match status" value="1"/>
</dbReference>
<evidence type="ECO:0000256" key="3">
    <source>
        <dbReference type="ARBA" id="ARBA00038295"/>
    </source>
</evidence>
<dbReference type="GO" id="GO:0003682">
    <property type="term" value="F:chromatin binding"/>
    <property type="evidence" value="ECO:0007669"/>
    <property type="project" value="TreeGrafter"/>
</dbReference>
<dbReference type="GO" id="GO:0019212">
    <property type="term" value="F:phosphatase inhibitor activity"/>
    <property type="evidence" value="ECO:0007669"/>
    <property type="project" value="TreeGrafter"/>
</dbReference>
<protein>
    <recommendedName>
        <fullName evidence="8">Prefoldin subunit 5</fullName>
    </recommendedName>
</protein>
<dbReference type="InterPro" id="IPR009053">
    <property type="entry name" value="Prefoldin"/>
</dbReference>
<keyword evidence="4" id="KW-0175">Coiled coil</keyword>
<evidence type="ECO:0000256" key="5">
    <source>
        <dbReference type="SAM" id="MobiDB-lite"/>
    </source>
</evidence>
<comment type="caution">
    <text evidence="6">The sequence shown here is derived from an EMBL/GenBank/DDBJ whole genome shotgun (WGS) entry which is preliminary data.</text>
</comment>
<dbReference type="Proteomes" id="UP000663862">
    <property type="component" value="Unassembled WGS sequence"/>
</dbReference>
<organism evidence="6 7">
    <name type="scientific">Rotaria socialis</name>
    <dbReference type="NCBI Taxonomy" id="392032"/>
    <lineage>
        <taxon>Eukaryota</taxon>
        <taxon>Metazoa</taxon>
        <taxon>Spiralia</taxon>
        <taxon>Gnathifera</taxon>
        <taxon>Rotifera</taxon>
        <taxon>Eurotatoria</taxon>
        <taxon>Bdelloidea</taxon>
        <taxon>Philodinida</taxon>
        <taxon>Philodinidae</taxon>
        <taxon>Rotaria</taxon>
    </lineage>
</organism>